<evidence type="ECO:0000256" key="4">
    <source>
        <dbReference type="ARBA" id="ARBA00023163"/>
    </source>
</evidence>
<gene>
    <name evidence="7" type="ORF">GCM10007100_14850</name>
</gene>
<dbReference type="InterPro" id="IPR014331">
    <property type="entry name" value="RNA_pol_sigma70_ECF_RHOBA"/>
</dbReference>
<dbReference type="GO" id="GO:0016987">
    <property type="term" value="F:sigma factor activity"/>
    <property type="evidence" value="ECO:0007669"/>
    <property type="project" value="UniProtKB-KW"/>
</dbReference>
<evidence type="ECO:0000256" key="2">
    <source>
        <dbReference type="ARBA" id="ARBA00023015"/>
    </source>
</evidence>
<dbReference type="Pfam" id="PF04542">
    <property type="entry name" value="Sigma70_r2"/>
    <property type="match status" value="1"/>
</dbReference>
<proteinExistence type="inferred from homology"/>
<evidence type="ECO:0000313" key="7">
    <source>
        <dbReference type="EMBL" id="GHC49909.1"/>
    </source>
</evidence>
<sequence>MEGPTPEHDAQFVALLTEHQSALRLFVASLMPGNSQASDVAQQANAKIWQKHADFQLGTNFKAWAFAIARYEVLNFRKKQARDARLVFSEELEDVFAEEVAELSYDLEERQLALRGCLEGLKKNERELILNRYYEEGTLADYANKVGRSKNGIKVTLHRVRNKLQTCIEKKLNPSPAEL</sequence>
<accession>A0A918TIL4</accession>
<protein>
    <recommendedName>
        <fullName evidence="9">RNA polymerase subunit sigma-24</fullName>
    </recommendedName>
</protein>
<dbReference type="SUPFAM" id="SSF88659">
    <property type="entry name" value="Sigma3 and sigma4 domains of RNA polymerase sigma factors"/>
    <property type="match status" value="1"/>
</dbReference>
<dbReference type="InterPro" id="IPR039425">
    <property type="entry name" value="RNA_pol_sigma-70-like"/>
</dbReference>
<feature type="domain" description="RNA polymerase sigma-70 region 2" evidence="5">
    <location>
        <begin position="16"/>
        <end position="82"/>
    </location>
</feature>
<dbReference type="InterPro" id="IPR013324">
    <property type="entry name" value="RNA_pol_sigma_r3/r4-like"/>
</dbReference>
<comment type="caution">
    <text evidence="7">The sequence shown here is derived from an EMBL/GenBank/DDBJ whole genome shotgun (WGS) entry which is preliminary data.</text>
</comment>
<dbReference type="InterPro" id="IPR007627">
    <property type="entry name" value="RNA_pol_sigma70_r2"/>
</dbReference>
<dbReference type="Proteomes" id="UP000644507">
    <property type="component" value="Unassembled WGS sequence"/>
</dbReference>
<dbReference type="NCBIfam" id="TIGR02989">
    <property type="entry name" value="Sig-70_gvs1"/>
    <property type="match status" value="1"/>
</dbReference>
<dbReference type="InterPro" id="IPR013325">
    <property type="entry name" value="RNA_pol_sigma_r2"/>
</dbReference>
<dbReference type="PANTHER" id="PTHR43133:SF51">
    <property type="entry name" value="RNA POLYMERASE SIGMA FACTOR"/>
    <property type="match status" value="1"/>
</dbReference>
<dbReference type="SUPFAM" id="SSF88946">
    <property type="entry name" value="Sigma2 domain of RNA polymerase sigma factors"/>
    <property type="match status" value="1"/>
</dbReference>
<dbReference type="GO" id="GO:0003677">
    <property type="term" value="F:DNA binding"/>
    <property type="evidence" value="ECO:0007669"/>
    <property type="project" value="InterPro"/>
</dbReference>
<dbReference type="GO" id="GO:0006352">
    <property type="term" value="P:DNA-templated transcription initiation"/>
    <property type="evidence" value="ECO:0007669"/>
    <property type="project" value="InterPro"/>
</dbReference>
<comment type="similarity">
    <text evidence="1">Belongs to the sigma-70 factor family. ECF subfamily.</text>
</comment>
<keyword evidence="8" id="KW-1185">Reference proteome</keyword>
<dbReference type="Gene3D" id="1.10.10.10">
    <property type="entry name" value="Winged helix-like DNA-binding domain superfamily/Winged helix DNA-binding domain"/>
    <property type="match status" value="1"/>
</dbReference>
<dbReference type="PANTHER" id="PTHR43133">
    <property type="entry name" value="RNA POLYMERASE ECF-TYPE SIGMA FACTO"/>
    <property type="match status" value="1"/>
</dbReference>
<organism evidence="7 8">
    <name type="scientific">Roseibacillus persicicus</name>
    <dbReference type="NCBI Taxonomy" id="454148"/>
    <lineage>
        <taxon>Bacteria</taxon>
        <taxon>Pseudomonadati</taxon>
        <taxon>Verrucomicrobiota</taxon>
        <taxon>Verrucomicrobiia</taxon>
        <taxon>Verrucomicrobiales</taxon>
        <taxon>Verrucomicrobiaceae</taxon>
        <taxon>Roseibacillus</taxon>
    </lineage>
</organism>
<dbReference type="Gene3D" id="1.10.1740.10">
    <property type="match status" value="1"/>
</dbReference>
<name>A0A918TIL4_9BACT</name>
<dbReference type="Pfam" id="PF08281">
    <property type="entry name" value="Sigma70_r4_2"/>
    <property type="match status" value="1"/>
</dbReference>
<keyword evidence="4" id="KW-0804">Transcription</keyword>
<dbReference type="InterPro" id="IPR014284">
    <property type="entry name" value="RNA_pol_sigma-70_dom"/>
</dbReference>
<dbReference type="EMBL" id="BMXI01000005">
    <property type="protein sequence ID" value="GHC49909.1"/>
    <property type="molecule type" value="Genomic_DNA"/>
</dbReference>
<evidence type="ECO:0000313" key="8">
    <source>
        <dbReference type="Proteomes" id="UP000644507"/>
    </source>
</evidence>
<feature type="domain" description="RNA polymerase sigma factor 70 region 4 type 2" evidence="6">
    <location>
        <begin position="112"/>
        <end position="164"/>
    </location>
</feature>
<reference evidence="7" key="1">
    <citation type="journal article" date="2014" name="Int. J. Syst. Evol. Microbiol.">
        <title>Complete genome sequence of Corynebacterium casei LMG S-19264T (=DSM 44701T), isolated from a smear-ripened cheese.</title>
        <authorList>
            <consortium name="US DOE Joint Genome Institute (JGI-PGF)"/>
            <person name="Walter F."/>
            <person name="Albersmeier A."/>
            <person name="Kalinowski J."/>
            <person name="Ruckert C."/>
        </authorList>
    </citation>
    <scope>NUCLEOTIDE SEQUENCE</scope>
    <source>
        <strain evidence="7">KCTC 12988</strain>
    </source>
</reference>
<dbReference type="AlphaFoldDB" id="A0A918TIL4"/>
<evidence type="ECO:0000256" key="1">
    <source>
        <dbReference type="ARBA" id="ARBA00010641"/>
    </source>
</evidence>
<dbReference type="InterPro" id="IPR013249">
    <property type="entry name" value="RNA_pol_sigma70_r4_t2"/>
</dbReference>
<evidence type="ECO:0000259" key="5">
    <source>
        <dbReference type="Pfam" id="PF04542"/>
    </source>
</evidence>
<keyword evidence="2" id="KW-0805">Transcription regulation</keyword>
<keyword evidence="3" id="KW-0731">Sigma factor</keyword>
<dbReference type="InterPro" id="IPR036388">
    <property type="entry name" value="WH-like_DNA-bd_sf"/>
</dbReference>
<dbReference type="NCBIfam" id="TIGR02937">
    <property type="entry name" value="sigma70-ECF"/>
    <property type="match status" value="1"/>
</dbReference>
<evidence type="ECO:0000256" key="3">
    <source>
        <dbReference type="ARBA" id="ARBA00023082"/>
    </source>
</evidence>
<dbReference type="RefSeq" id="WP_189569102.1">
    <property type="nucleotide sequence ID" value="NZ_BMXI01000005.1"/>
</dbReference>
<evidence type="ECO:0000259" key="6">
    <source>
        <dbReference type="Pfam" id="PF08281"/>
    </source>
</evidence>
<evidence type="ECO:0008006" key="9">
    <source>
        <dbReference type="Google" id="ProtNLM"/>
    </source>
</evidence>
<reference evidence="7" key="2">
    <citation type="submission" date="2020-09" db="EMBL/GenBank/DDBJ databases">
        <authorList>
            <person name="Sun Q."/>
            <person name="Kim S."/>
        </authorList>
    </citation>
    <scope>NUCLEOTIDE SEQUENCE</scope>
    <source>
        <strain evidence="7">KCTC 12988</strain>
    </source>
</reference>